<organism evidence="2 3">
    <name type="scientific">Streptomyces venezuelae</name>
    <dbReference type="NCBI Taxonomy" id="54571"/>
    <lineage>
        <taxon>Bacteria</taxon>
        <taxon>Bacillati</taxon>
        <taxon>Actinomycetota</taxon>
        <taxon>Actinomycetes</taxon>
        <taxon>Kitasatosporales</taxon>
        <taxon>Streptomycetaceae</taxon>
        <taxon>Streptomyces</taxon>
    </lineage>
</organism>
<accession>A0A5P2CUN0</accession>
<gene>
    <name evidence="2" type="ORF">DEJ49_29490</name>
</gene>
<reference evidence="2 3" key="1">
    <citation type="submission" date="2018-05" db="EMBL/GenBank/DDBJ databases">
        <title>Streptomyces venezuelae.</title>
        <authorList>
            <person name="Kim W."/>
            <person name="Lee N."/>
            <person name="Cho B.-K."/>
        </authorList>
    </citation>
    <scope>NUCLEOTIDE SEQUENCE [LARGE SCALE GENOMIC DNA]</scope>
    <source>
        <strain evidence="2 3">ATCC 14585</strain>
    </source>
</reference>
<dbReference type="PROSITE" id="PS50075">
    <property type="entry name" value="CARRIER"/>
    <property type="match status" value="1"/>
</dbReference>
<sequence>MARQAVTPRASTPRHRPVRTCELECDVAVTAVYEDAAVRSRVLDFLSRYVDDPAELEGIQLITGGVLSSLATVALVSHLEKEFGVDIDDDDLEIENFDTLDSIVGFVQGKQA</sequence>
<proteinExistence type="predicted"/>
<dbReference type="SUPFAM" id="SSF47336">
    <property type="entry name" value="ACP-like"/>
    <property type="match status" value="1"/>
</dbReference>
<dbReference type="InterPro" id="IPR036736">
    <property type="entry name" value="ACP-like_sf"/>
</dbReference>
<evidence type="ECO:0000259" key="1">
    <source>
        <dbReference type="PROSITE" id="PS50075"/>
    </source>
</evidence>
<feature type="domain" description="Carrier" evidence="1">
    <location>
        <begin position="29"/>
        <end position="111"/>
    </location>
</feature>
<dbReference type="Pfam" id="PF00550">
    <property type="entry name" value="PP-binding"/>
    <property type="match status" value="1"/>
</dbReference>
<dbReference type="InterPro" id="IPR009081">
    <property type="entry name" value="PP-bd_ACP"/>
</dbReference>
<evidence type="ECO:0000313" key="2">
    <source>
        <dbReference type="EMBL" id="QES44579.1"/>
    </source>
</evidence>
<dbReference type="Gene3D" id="1.10.1200.10">
    <property type="entry name" value="ACP-like"/>
    <property type="match status" value="1"/>
</dbReference>
<dbReference type="AlphaFoldDB" id="A0A5P2CUN0"/>
<dbReference type="Proteomes" id="UP000324015">
    <property type="component" value="Chromosome"/>
</dbReference>
<dbReference type="EMBL" id="CP029191">
    <property type="protein sequence ID" value="QES44579.1"/>
    <property type="molecule type" value="Genomic_DNA"/>
</dbReference>
<evidence type="ECO:0000313" key="3">
    <source>
        <dbReference type="Proteomes" id="UP000324015"/>
    </source>
</evidence>
<name>A0A5P2CUN0_STRVZ</name>
<protein>
    <recommendedName>
        <fullName evidence="1">Carrier domain-containing protein</fullName>
    </recommendedName>
</protein>